<dbReference type="Pfam" id="PF02880">
    <property type="entry name" value="PGM_PMM_III"/>
    <property type="match status" value="1"/>
</dbReference>
<organism evidence="5 6">
    <name type="scientific">Leptospira interrogans serovar Copenhageni str. LT2050</name>
    <dbReference type="NCBI Taxonomy" id="1001598"/>
    <lineage>
        <taxon>Bacteria</taxon>
        <taxon>Pseudomonadati</taxon>
        <taxon>Spirochaetota</taxon>
        <taxon>Spirochaetia</taxon>
        <taxon>Leptospirales</taxon>
        <taxon>Leptospiraceae</taxon>
        <taxon>Leptospira</taxon>
    </lineage>
</organism>
<keyword evidence="1" id="KW-0479">Metal-binding</keyword>
<dbReference type="PANTHER" id="PTHR45745">
    <property type="entry name" value="PHOSPHOMANNOMUTASE 45A"/>
    <property type="match status" value="1"/>
</dbReference>
<evidence type="ECO:0000313" key="6">
    <source>
        <dbReference type="Proteomes" id="UP000011778"/>
    </source>
</evidence>
<name>M3IMM4_LEPIT</name>
<dbReference type="InterPro" id="IPR016055">
    <property type="entry name" value="A-D-PHexomutase_a/b/a-I/II/III"/>
</dbReference>
<evidence type="ECO:0000256" key="2">
    <source>
        <dbReference type="ARBA" id="ARBA00022842"/>
    </source>
</evidence>
<dbReference type="EMBL" id="AFMD02000213">
    <property type="protein sequence ID" value="EMG22448.1"/>
    <property type="molecule type" value="Genomic_DNA"/>
</dbReference>
<evidence type="ECO:0000259" key="4">
    <source>
        <dbReference type="Pfam" id="PF02880"/>
    </source>
</evidence>
<dbReference type="GO" id="GO:0005975">
    <property type="term" value="P:carbohydrate metabolic process"/>
    <property type="evidence" value="ECO:0007669"/>
    <property type="project" value="InterPro"/>
</dbReference>
<gene>
    <name evidence="5" type="ORF">LEP1GSC150_0785</name>
</gene>
<dbReference type="PANTHER" id="PTHR45745:SF1">
    <property type="entry name" value="PHOSPHOGLUCOMUTASE 2B-RELATED"/>
    <property type="match status" value="1"/>
</dbReference>
<dbReference type="InterPro" id="IPR036900">
    <property type="entry name" value="A-D-PHexomutase_C_sf"/>
</dbReference>
<dbReference type="SUPFAM" id="SSF55957">
    <property type="entry name" value="Phosphoglucomutase, C-terminal domain"/>
    <property type="match status" value="1"/>
</dbReference>
<accession>M3IMM4</accession>
<proteinExistence type="predicted"/>
<evidence type="ECO:0000256" key="3">
    <source>
        <dbReference type="ARBA" id="ARBA00023235"/>
    </source>
</evidence>
<dbReference type="GO" id="GO:0008973">
    <property type="term" value="F:phosphopentomutase activity"/>
    <property type="evidence" value="ECO:0007669"/>
    <property type="project" value="TreeGrafter"/>
</dbReference>
<evidence type="ECO:0000313" key="5">
    <source>
        <dbReference type="EMBL" id="EMG22448.1"/>
    </source>
</evidence>
<evidence type="ECO:0000256" key="1">
    <source>
        <dbReference type="ARBA" id="ARBA00022723"/>
    </source>
</evidence>
<dbReference type="Gene3D" id="3.30.310.50">
    <property type="entry name" value="Alpha-D-phosphohexomutase, C-terminal domain"/>
    <property type="match status" value="1"/>
</dbReference>
<sequence length="197" mass="21992">MAKIDKSKTDFFLFGGEESFGYLPVSFVRDKDSLSSALLLLEILTEKKDLFNYMDEIYLKYGLFQESLKSLTLEGSAGKEKIRKSLESLRTLDLLGKKIHHRKITGILDYKTQIAKGNASKSAFSGCPSSDVIQVILEGNAKLTIRPSGTEPKIKIYSSFQSLKAPKSKEEIKILTKDLLSEIKTSEEIFLQLAGLS</sequence>
<dbReference type="GO" id="GO:0046872">
    <property type="term" value="F:metal ion binding"/>
    <property type="evidence" value="ECO:0007669"/>
    <property type="project" value="UniProtKB-KW"/>
</dbReference>
<dbReference type="Proteomes" id="UP000011778">
    <property type="component" value="Unassembled WGS sequence"/>
</dbReference>
<feature type="domain" description="Alpha-D-phosphohexomutase alpha/beta/alpha" evidence="4">
    <location>
        <begin position="6"/>
        <end position="60"/>
    </location>
</feature>
<keyword evidence="2" id="KW-0460">Magnesium</keyword>
<dbReference type="AlphaFoldDB" id="M3IMM4"/>
<dbReference type="GO" id="GO:0006166">
    <property type="term" value="P:purine ribonucleoside salvage"/>
    <property type="evidence" value="ECO:0007669"/>
    <property type="project" value="TreeGrafter"/>
</dbReference>
<keyword evidence="3" id="KW-0413">Isomerase</keyword>
<reference evidence="5 6" key="1">
    <citation type="submission" date="2013-02" db="EMBL/GenBank/DDBJ databases">
        <authorList>
            <person name="Harkins D.M."/>
            <person name="Durkin A.S."/>
            <person name="Brinkac L.M."/>
            <person name="Haft D.H."/>
            <person name="Selengut J.D."/>
            <person name="Sanka R."/>
            <person name="DePew J."/>
            <person name="Purushe J."/>
            <person name="Tulsiani S.M."/>
            <person name="Graham G.C."/>
            <person name="Burns M.-A."/>
            <person name="Dohnt M.F."/>
            <person name="Smythe L.D."/>
            <person name="McKay D.B."/>
            <person name="Craig S.B."/>
            <person name="Vinetz J.M."/>
            <person name="Sutton G.G."/>
            <person name="Nierman W.C."/>
            <person name="Fouts D.E."/>
        </authorList>
    </citation>
    <scope>NUCLEOTIDE SEQUENCE [LARGE SCALE GENOMIC DNA]</scope>
    <source>
        <strain evidence="5 6">LT2050</strain>
    </source>
</reference>
<protein>
    <submittedName>
        <fullName evidence="5">Phosphoglucomutase/phosphomannomutase, alpha/beta/alpha domain III protein</fullName>
    </submittedName>
</protein>
<dbReference type="InterPro" id="IPR005846">
    <property type="entry name" value="A-D-PHexomutase_a/b/a-III"/>
</dbReference>
<comment type="caution">
    <text evidence="5">The sequence shown here is derived from an EMBL/GenBank/DDBJ whole genome shotgun (WGS) entry which is preliminary data.</text>
</comment>
<dbReference type="SUPFAM" id="SSF53738">
    <property type="entry name" value="Phosphoglucomutase, first 3 domains"/>
    <property type="match status" value="1"/>
</dbReference>
<dbReference type="Gene3D" id="3.40.120.10">
    <property type="entry name" value="Alpha-D-Glucose-1,6-Bisphosphate, subunit A, domain 3"/>
    <property type="match status" value="1"/>
</dbReference>